<keyword evidence="4" id="KW-0378">Hydrolase</keyword>
<evidence type="ECO:0000256" key="3">
    <source>
        <dbReference type="ARBA" id="ARBA00012663"/>
    </source>
</evidence>
<feature type="domain" description="Glycoside hydrolase family 20 catalytic" evidence="6">
    <location>
        <begin position="190"/>
        <end position="349"/>
    </location>
</feature>
<comment type="catalytic activity">
    <reaction evidence="1">
        <text>Hydrolysis of terminal non-reducing N-acetyl-D-hexosamine residues in N-acetyl-beta-D-hexosaminides.</text>
        <dbReference type="EC" id="3.2.1.52"/>
    </reaction>
</comment>
<comment type="similarity">
    <text evidence="2">Belongs to the glycosyl hydrolase 20 family.</text>
</comment>
<dbReference type="PANTHER" id="PTHR21040:SF13">
    <property type="entry name" value="BETA-N-ACETYLHEXOSAMINIDASE"/>
    <property type="match status" value="1"/>
</dbReference>
<evidence type="ECO:0000256" key="1">
    <source>
        <dbReference type="ARBA" id="ARBA00001231"/>
    </source>
</evidence>
<dbReference type="PANTHER" id="PTHR21040">
    <property type="entry name" value="BCDNA.GH04120"/>
    <property type="match status" value="1"/>
</dbReference>
<name>A0A7R9P987_TIMCA</name>
<organism evidence="7">
    <name type="scientific">Timema californicum</name>
    <name type="common">California timema</name>
    <name type="synonym">Walking stick</name>
    <dbReference type="NCBI Taxonomy" id="61474"/>
    <lineage>
        <taxon>Eukaryota</taxon>
        <taxon>Metazoa</taxon>
        <taxon>Ecdysozoa</taxon>
        <taxon>Arthropoda</taxon>
        <taxon>Hexapoda</taxon>
        <taxon>Insecta</taxon>
        <taxon>Pterygota</taxon>
        <taxon>Neoptera</taxon>
        <taxon>Polyneoptera</taxon>
        <taxon>Phasmatodea</taxon>
        <taxon>Timematodea</taxon>
        <taxon>Timematoidea</taxon>
        <taxon>Timematidae</taxon>
        <taxon>Timema</taxon>
    </lineage>
</organism>
<dbReference type="AlphaFoldDB" id="A0A7R9P987"/>
<keyword evidence="5" id="KW-1133">Transmembrane helix</keyword>
<keyword evidence="5" id="KW-0812">Transmembrane</keyword>
<dbReference type="GO" id="GO:0005975">
    <property type="term" value="P:carbohydrate metabolic process"/>
    <property type="evidence" value="ECO:0007669"/>
    <property type="project" value="InterPro"/>
</dbReference>
<proteinExistence type="inferred from homology"/>
<dbReference type="Gene3D" id="3.20.20.80">
    <property type="entry name" value="Glycosidases"/>
    <property type="match status" value="1"/>
</dbReference>
<dbReference type="SUPFAM" id="SSF51445">
    <property type="entry name" value="(Trans)glycosidases"/>
    <property type="match status" value="1"/>
</dbReference>
<keyword evidence="5" id="KW-0472">Membrane</keyword>
<feature type="transmembrane region" description="Helical" evidence="5">
    <location>
        <begin position="12"/>
        <end position="30"/>
    </location>
</feature>
<sequence>MFRIGLRGRTQLTVIAMSIATFILILYRMSSNDASSHAAQIGDDGHNDLMSKKLQEINEFSSMTQSAEQIARQKSFEERIMADVHGKANRDEKFGRRLMLPNYKNNANSKENHISGDSVVREDTRLIQPKGSPLFEGQRIVHLDLKGAPPRLSYYEELFPLLRDLGTTGILMEYEDMFPFTGPQLQDIPAFNAYSKSDIKQILTLAYNNGLQVIPLIQTFGHLEYVLKLRKFADMREVPKYPQVICPSHNSTFSMLTTMIDQVVELHPGIKYLHIGCDEVYYLGDCVRCAMAMVDHKWSKTQLFLSHVVRMAKYIRQKHSGVIPLTWDDEFRDLTETELHESNVAHWVEPVVWKYTPDVAILTSEMWDKYSSVFPAVWIASAFKGATGPDKYVTDISYHLENHRSWMDIVASYSDRIHFRGIVVTGWQRYDHFSVLCELLPAGIPSLAKKVSQTTFIAPGNAFISDMVSVPMVVSQILKCDVPVPMSPGMGRTRCAFPGAAILDAAERLYSVTLNVERLLSDSTVKGWLTQYNIDHSFSSPSHVEHATAELDRCRMELTYIERDMKLAMAEVYDRHTAVEWVSTFIQPLTIRLQKLWEAKEKLLTKEYWPRRPLDMLNSNSQDL</sequence>
<dbReference type="InterPro" id="IPR015883">
    <property type="entry name" value="Glyco_hydro_20_cat"/>
</dbReference>
<evidence type="ECO:0000256" key="2">
    <source>
        <dbReference type="ARBA" id="ARBA00006285"/>
    </source>
</evidence>
<gene>
    <name evidence="7" type="ORF">TCMB3V08_LOCUS7462</name>
</gene>
<protein>
    <recommendedName>
        <fullName evidence="3">beta-N-acetylhexosaminidase</fullName>
        <ecNumber evidence="3">3.2.1.52</ecNumber>
    </recommendedName>
</protein>
<accession>A0A7R9P987</accession>
<evidence type="ECO:0000256" key="4">
    <source>
        <dbReference type="ARBA" id="ARBA00022801"/>
    </source>
</evidence>
<evidence type="ECO:0000256" key="5">
    <source>
        <dbReference type="SAM" id="Phobius"/>
    </source>
</evidence>
<dbReference type="InterPro" id="IPR017853">
    <property type="entry name" value="GH"/>
</dbReference>
<evidence type="ECO:0000259" key="6">
    <source>
        <dbReference type="Pfam" id="PF00728"/>
    </source>
</evidence>
<evidence type="ECO:0000313" key="7">
    <source>
        <dbReference type="EMBL" id="CAD7574858.1"/>
    </source>
</evidence>
<reference evidence="7" key="1">
    <citation type="submission" date="2020-11" db="EMBL/GenBank/DDBJ databases">
        <authorList>
            <person name="Tran Van P."/>
        </authorList>
    </citation>
    <scope>NUCLEOTIDE SEQUENCE</scope>
</reference>
<dbReference type="EC" id="3.2.1.52" evidence="3"/>
<dbReference type="EMBL" id="OE182690">
    <property type="protein sequence ID" value="CAD7574858.1"/>
    <property type="molecule type" value="Genomic_DNA"/>
</dbReference>
<dbReference type="CDD" id="cd06565">
    <property type="entry name" value="GH20_GcnA-like"/>
    <property type="match status" value="1"/>
</dbReference>
<dbReference type="Pfam" id="PF00728">
    <property type="entry name" value="Glyco_hydro_20"/>
    <property type="match status" value="1"/>
</dbReference>
<dbReference type="GO" id="GO:0004563">
    <property type="term" value="F:beta-N-acetylhexosaminidase activity"/>
    <property type="evidence" value="ECO:0007669"/>
    <property type="project" value="UniProtKB-EC"/>
</dbReference>
<dbReference type="InterPro" id="IPR038901">
    <property type="entry name" value="HEXDC-like"/>
</dbReference>